<organism evidence="1">
    <name type="scientific">Cnaphalocrocis medinalis granulovirus</name>
    <dbReference type="NCBI Taxonomy" id="1750712"/>
    <lineage>
        <taxon>Viruses</taxon>
        <taxon>Viruses incertae sedis</taxon>
        <taxon>Naldaviricetes</taxon>
        <taxon>Lefavirales</taxon>
        <taxon>Baculoviridae</taxon>
        <taxon>Betabaculovirus</taxon>
        <taxon>Betabaculovirus cnamedinalis</taxon>
    </lineage>
</organism>
<accession>A0A109WLZ2</accession>
<proteinExistence type="predicted"/>
<dbReference type="InterPro" id="IPR008005">
    <property type="entry name" value="PIF6"/>
</dbReference>
<name>A0A109WLZ2_9BBAC</name>
<dbReference type="EMBL" id="KP658210">
    <property type="protein sequence ID" value="ALN42046.1"/>
    <property type="molecule type" value="Genomic_DNA"/>
</dbReference>
<evidence type="ECO:0000313" key="1">
    <source>
        <dbReference type="EMBL" id="ALN42046.1"/>
    </source>
</evidence>
<protein>
    <submittedName>
        <fullName evidence="1">Pif-6</fullName>
    </submittedName>
</protein>
<dbReference type="Pfam" id="PF05341">
    <property type="entry name" value="PIF6"/>
    <property type="match status" value="1"/>
</dbReference>
<reference evidence="1" key="1">
    <citation type="journal article" date="2016" name="PLoS ONE">
        <title>Genome of Cnaphalocrocis medinalis Granulovirus, the First Crambidae-Infecting Betabaculovirus Isolated from Rice Leaffolder to Sequenced.</title>
        <authorList>
            <person name="Han G."/>
            <person name="Xu J."/>
            <person name="Liu Q."/>
            <person name="Li C."/>
            <person name="Xu H."/>
            <person name="Lu Z."/>
        </authorList>
    </citation>
    <scope>NUCLEOTIDE SEQUENCE</scope>
</reference>
<sequence length="265" mass="31261">MAWKDLIVLVLRLTPQTYRSNLRLGTLQYFDYKQPIVYDLNRRQLGLSTNSVLNALQPPKKTTVRFQCTVAVCCRCWIHTRFINILYLFIRNICVRKMDKILLQTKKRLALVNVLNTMVQANTLINNSYRVKQKFLSKLSSSDIKRLVCDAFDVLKDDECAKEFVKNSFYKNSQCVNIVLLSILQHDQCEVMCNNQERVKLEMYVTMLGDYKLCKMCYEHINKYEEIIFEYVYDENVVVLKSEAYKFACSFVCDYCFTNKLYSAM</sequence>